<dbReference type="Gene3D" id="1.20.81.30">
    <property type="entry name" value="Type II secretion system (T2SS), domain F"/>
    <property type="match status" value="2"/>
</dbReference>
<proteinExistence type="inferred from homology"/>
<dbReference type="InterPro" id="IPR001992">
    <property type="entry name" value="T2SS_GspF/T4SS_PilC_CS"/>
</dbReference>
<accession>A0A1F8DSM4</accession>
<comment type="subcellular location">
    <subcellularLocation>
        <location evidence="1">Cell inner membrane</location>
        <topology evidence="1">Multi-pass membrane protein</topology>
    </subcellularLocation>
    <subcellularLocation>
        <location evidence="9">Cell membrane</location>
        <topology evidence="9">Multi-pass membrane protein</topology>
    </subcellularLocation>
</comment>
<dbReference type="PRINTS" id="PR00812">
    <property type="entry name" value="BCTERIALGSPF"/>
</dbReference>
<feature type="domain" description="Type II secretion system protein GspF" evidence="11">
    <location>
        <begin position="198"/>
        <end position="321"/>
    </location>
</feature>
<evidence type="ECO:0000256" key="4">
    <source>
        <dbReference type="ARBA" id="ARBA00022475"/>
    </source>
</evidence>
<evidence type="ECO:0000256" key="3">
    <source>
        <dbReference type="ARBA" id="ARBA00022448"/>
    </source>
</evidence>
<dbReference type="InterPro" id="IPR042094">
    <property type="entry name" value="T2SS_GspF_sf"/>
</dbReference>
<keyword evidence="3 9" id="KW-0813">Transport</keyword>
<gene>
    <name evidence="12" type="ORF">A3A20_01630</name>
</gene>
<evidence type="ECO:0000256" key="8">
    <source>
        <dbReference type="ARBA" id="ARBA00023136"/>
    </source>
</evidence>
<feature type="transmembrane region" description="Helical" evidence="10">
    <location>
        <begin position="302"/>
        <end position="323"/>
    </location>
</feature>
<dbReference type="GO" id="GO:0009306">
    <property type="term" value="P:protein secretion"/>
    <property type="evidence" value="ECO:0007669"/>
    <property type="project" value="InterPro"/>
</dbReference>
<protein>
    <recommendedName>
        <fullName evidence="11">Type II secretion system protein GspF domain-containing protein</fullName>
    </recommendedName>
</protein>
<dbReference type="Proteomes" id="UP000178946">
    <property type="component" value="Unassembled WGS sequence"/>
</dbReference>
<comment type="caution">
    <text evidence="12">The sequence shown here is derived from an EMBL/GenBank/DDBJ whole genome shotgun (WGS) entry which is preliminary data.</text>
</comment>
<evidence type="ECO:0000256" key="10">
    <source>
        <dbReference type="SAM" id="Phobius"/>
    </source>
</evidence>
<dbReference type="PANTHER" id="PTHR30012">
    <property type="entry name" value="GENERAL SECRETION PATHWAY PROTEIN"/>
    <property type="match status" value="1"/>
</dbReference>
<dbReference type="InterPro" id="IPR003004">
    <property type="entry name" value="GspF/PilC"/>
</dbReference>
<feature type="transmembrane region" description="Helical" evidence="10">
    <location>
        <begin position="93"/>
        <end position="116"/>
    </location>
</feature>
<dbReference type="STRING" id="1802557.A3A20_01630"/>
<keyword evidence="6 9" id="KW-0812">Transmembrane</keyword>
<evidence type="ECO:0000313" key="13">
    <source>
        <dbReference type="Proteomes" id="UP000178946"/>
    </source>
</evidence>
<dbReference type="EMBL" id="MGIR01000001">
    <property type="protein sequence ID" value="OGM91620.1"/>
    <property type="molecule type" value="Genomic_DNA"/>
</dbReference>
<keyword evidence="4" id="KW-1003">Cell membrane</keyword>
<sequence length="330" mass="37189">MVKTGMTLLGSLMLIKKQMRSKSFIYVLEKIIADVEGGQFLSQSLKKFERLFSSIFVNVIKIGETSGTLSDNLAYLSLELQKKRALRQKVRSALIYPSVILLATLGVTGILAFFVMPRITPIFLTLKVTLPWTTRSLIATSSFLFEYGIYVLLGVTALTSVWFLLLRFFTQFRFFTHRLILATPFIGSVSRMANLAEFTRTLGLLLKSGTKIVEAIQITADSMRNLVYREALMEASETIKRGELLHVYLSKREDLFFSTASRMIEVGDATGTLEINLFYLADFYENEVDETTKIMSSVLEPAMLLIMGIIVGFVAVSIITPIYEITQTLR</sequence>
<organism evidence="12 13">
    <name type="scientific">Candidatus Wolfebacteria bacterium RIFCSPLOWO2_01_FULL_45_19</name>
    <dbReference type="NCBI Taxonomy" id="1802557"/>
    <lineage>
        <taxon>Bacteria</taxon>
        <taxon>Candidatus Wolfeibacteriota</taxon>
    </lineage>
</organism>
<evidence type="ECO:0000256" key="1">
    <source>
        <dbReference type="ARBA" id="ARBA00004429"/>
    </source>
</evidence>
<feature type="transmembrane region" description="Helical" evidence="10">
    <location>
        <begin position="147"/>
        <end position="169"/>
    </location>
</feature>
<dbReference type="PANTHER" id="PTHR30012:SF0">
    <property type="entry name" value="TYPE II SECRETION SYSTEM PROTEIN F-RELATED"/>
    <property type="match status" value="1"/>
</dbReference>
<dbReference type="PROSITE" id="PS00874">
    <property type="entry name" value="T2SP_F"/>
    <property type="match status" value="1"/>
</dbReference>
<name>A0A1F8DSM4_9BACT</name>
<dbReference type="Pfam" id="PF00482">
    <property type="entry name" value="T2SSF"/>
    <property type="match status" value="2"/>
</dbReference>
<dbReference type="InterPro" id="IPR018076">
    <property type="entry name" value="T2SS_GspF_dom"/>
</dbReference>
<reference evidence="12 13" key="1">
    <citation type="journal article" date="2016" name="Nat. Commun.">
        <title>Thousands of microbial genomes shed light on interconnected biogeochemical processes in an aquifer system.</title>
        <authorList>
            <person name="Anantharaman K."/>
            <person name="Brown C.T."/>
            <person name="Hug L.A."/>
            <person name="Sharon I."/>
            <person name="Castelle C.J."/>
            <person name="Probst A.J."/>
            <person name="Thomas B.C."/>
            <person name="Singh A."/>
            <person name="Wilkins M.J."/>
            <person name="Karaoz U."/>
            <person name="Brodie E.L."/>
            <person name="Williams K.H."/>
            <person name="Hubbard S.S."/>
            <person name="Banfield J.F."/>
        </authorList>
    </citation>
    <scope>NUCLEOTIDE SEQUENCE [LARGE SCALE GENOMIC DNA]</scope>
</reference>
<evidence type="ECO:0000256" key="9">
    <source>
        <dbReference type="RuleBase" id="RU003923"/>
    </source>
</evidence>
<evidence type="ECO:0000256" key="5">
    <source>
        <dbReference type="ARBA" id="ARBA00022519"/>
    </source>
</evidence>
<keyword evidence="8 10" id="KW-0472">Membrane</keyword>
<dbReference type="FunFam" id="1.20.81.30:FF:000001">
    <property type="entry name" value="Type II secretion system protein F"/>
    <property type="match status" value="1"/>
</dbReference>
<evidence type="ECO:0000256" key="2">
    <source>
        <dbReference type="ARBA" id="ARBA00005745"/>
    </source>
</evidence>
<evidence type="ECO:0000256" key="6">
    <source>
        <dbReference type="ARBA" id="ARBA00022692"/>
    </source>
</evidence>
<keyword evidence="7 10" id="KW-1133">Transmembrane helix</keyword>
<feature type="domain" description="Type II secretion system protein GspF" evidence="11">
    <location>
        <begin position="1"/>
        <end position="117"/>
    </location>
</feature>
<evidence type="ECO:0000259" key="11">
    <source>
        <dbReference type="Pfam" id="PF00482"/>
    </source>
</evidence>
<dbReference type="AlphaFoldDB" id="A0A1F8DSM4"/>
<evidence type="ECO:0000256" key="7">
    <source>
        <dbReference type="ARBA" id="ARBA00022989"/>
    </source>
</evidence>
<comment type="similarity">
    <text evidence="2 9">Belongs to the GSP F family.</text>
</comment>
<evidence type="ECO:0000313" key="12">
    <source>
        <dbReference type="EMBL" id="OGM91620.1"/>
    </source>
</evidence>
<dbReference type="GO" id="GO:0005886">
    <property type="term" value="C:plasma membrane"/>
    <property type="evidence" value="ECO:0007669"/>
    <property type="project" value="UniProtKB-SubCell"/>
</dbReference>
<keyword evidence="5" id="KW-0997">Cell inner membrane</keyword>